<dbReference type="InterPro" id="IPR014054">
    <property type="entry name" value="Phage_regulatory_Rha"/>
</dbReference>
<evidence type="ECO:0000313" key="3">
    <source>
        <dbReference type="EMBL" id="DAD79459.1"/>
    </source>
</evidence>
<reference evidence="3" key="1">
    <citation type="journal article" date="2021" name="Proc. Natl. Acad. Sci. U.S.A.">
        <title>A Catalog of Tens of Thousands of Viruses from Human Metagenomes Reveals Hidden Associations with Chronic Diseases.</title>
        <authorList>
            <person name="Tisza M.J."/>
            <person name="Buck C.B."/>
        </authorList>
    </citation>
    <scope>NUCLEOTIDE SEQUENCE</scope>
    <source>
        <strain evidence="3">Cth2T2</strain>
    </source>
</reference>
<feature type="domain" description="Antirepressor protein C-terminal" evidence="2">
    <location>
        <begin position="147"/>
        <end position="250"/>
    </location>
</feature>
<dbReference type="Pfam" id="PF09669">
    <property type="entry name" value="Phage_pRha"/>
    <property type="match status" value="1"/>
</dbReference>
<organism evidence="3">
    <name type="scientific">Myoviridae sp. cth2T2</name>
    <dbReference type="NCBI Taxonomy" id="2826683"/>
    <lineage>
        <taxon>Viruses</taxon>
        <taxon>Duplodnaviria</taxon>
        <taxon>Heunggongvirae</taxon>
        <taxon>Uroviricota</taxon>
        <taxon>Caudoviricetes</taxon>
    </lineage>
</organism>
<dbReference type="EMBL" id="BK014866">
    <property type="protein sequence ID" value="DAD79459.1"/>
    <property type="molecule type" value="Genomic_DNA"/>
</dbReference>
<proteinExistence type="predicted"/>
<evidence type="ECO:0000256" key="1">
    <source>
        <dbReference type="SAM" id="Coils"/>
    </source>
</evidence>
<dbReference type="Pfam" id="PF03374">
    <property type="entry name" value="ANT"/>
    <property type="match status" value="1"/>
</dbReference>
<dbReference type="InterPro" id="IPR005039">
    <property type="entry name" value="Ant_C"/>
</dbReference>
<keyword evidence="1" id="KW-0175">Coiled coil</keyword>
<name>A0A8S5MC00_9CAUD</name>
<accession>A0A8S5MC00</accession>
<protein>
    <submittedName>
        <fullName evidence="3">KilAC domain protein</fullName>
    </submittedName>
</protein>
<dbReference type="GO" id="GO:0003677">
    <property type="term" value="F:DNA binding"/>
    <property type="evidence" value="ECO:0007669"/>
    <property type="project" value="InterPro"/>
</dbReference>
<evidence type="ECO:0000259" key="2">
    <source>
        <dbReference type="Pfam" id="PF03374"/>
    </source>
</evidence>
<feature type="coiled-coil region" evidence="1">
    <location>
        <begin position="129"/>
        <end position="156"/>
    </location>
</feature>
<sequence>MLNNTINQNQTNNSSLMATLIHETDRMSSLEIAELTGKRHDAILRDIRNLLKQGVSHHNFVETSYKQPQPRGGYKELPCFELTKKGCLILASGYDAVLREKIIDRWEQLELEKRKPQTPQTYLEALKVLVSSEEEKQRLAQEKKQLEQQNAKLQPKADFADAAFATDDKVDIGMSAKILKLGFGRNTLFDKLRKAGVFFANRNEPKQRFIDAGYFEMKEKFIERNNHPGFVVTKVLVTQKGLAYLNHLFGGNPSDGKLARIV</sequence>